<dbReference type="InterPro" id="IPR029063">
    <property type="entry name" value="SAM-dependent_MTases_sf"/>
</dbReference>
<feature type="active site" evidence="3">
    <location>
        <position position="150"/>
    </location>
</feature>
<dbReference type="EC" id="2.7.13.3" evidence="2"/>
<dbReference type="SUPFAM" id="SSF55874">
    <property type="entry name" value="ATPase domain of HSP90 chaperone/DNA topoisomerase II/histidine kinase"/>
    <property type="match status" value="1"/>
</dbReference>
<dbReference type="PRINTS" id="PR00996">
    <property type="entry name" value="CHERMTFRASE"/>
</dbReference>
<dbReference type="Gene3D" id="1.10.287.130">
    <property type="match status" value="1"/>
</dbReference>
<dbReference type="CDD" id="cd00082">
    <property type="entry name" value="HisKA"/>
    <property type="match status" value="1"/>
</dbReference>
<evidence type="ECO:0000256" key="3">
    <source>
        <dbReference type="PROSITE-ProRule" id="PRU00050"/>
    </source>
</evidence>
<feature type="active site" evidence="3">
    <location>
        <position position="29"/>
    </location>
</feature>
<dbReference type="PANTHER" id="PTHR24422">
    <property type="entry name" value="CHEMOTAXIS PROTEIN METHYLTRANSFERASE"/>
    <property type="match status" value="1"/>
</dbReference>
<evidence type="ECO:0000259" key="7">
    <source>
        <dbReference type="PROSITE" id="PS50122"/>
    </source>
</evidence>
<dbReference type="InterPro" id="IPR000780">
    <property type="entry name" value="CheR_MeTrfase"/>
</dbReference>
<evidence type="ECO:0000256" key="2">
    <source>
        <dbReference type="ARBA" id="ARBA00012438"/>
    </source>
</evidence>
<dbReference type="GO" id="GO:0008984">
    <property type="term" value="F:protein-glutamate methylesterase activity"/>
    <property type="evidence" value="ECO:0007669"/>
    <property type="project" value="InterPro"/>
</dbReference>
<dbReference type="InterPro" id="IPR022641">
    <property type="entry name" value="CheR_N"/>
</dbReference>
<dbReference type="SUPFAM" id="SSF53335">
    <property type="entry name" value="S-adenosyl-L-methionine-dependent methyltransferases"/>
    <property type="match status" value="1"/>
</dbReference>
<protein>
    <recommendedName>
        <fullName evidence="2">histidine kinase</fullName>
        <ecNumber evidence="2">2.7.13.3</ecNumber>
    </recommendedName>
</protein>
<dbReference type="InterPro" id="IPR005467">
    <property type="entry name" value="His_kinase_dom"/>
</dbReference>
<dbReference type="PROSITE" id="PS50123">
    <property type="entry name" value="CHER"/>
    <property type="match status" value="1"/>
</dbReference>
<dbReference type="InterPro" id="IPR036097">
    <property type="entry name" value="HisK_dim/P_sf"/>
</dbReference>
<keyword evidence="3" id="KW-0145">Chemotaxis</keyword>
<evidence type="ECO:0000256" key="5">
    <source>
        <dbReference type="SAM" id="MobiDB-lite"/>
    </source>
</evidence>
<dbReference type="Pfam" id="PF03705">
    <property type="entry name" value="CheR_N"/>
    <property type="match status" value="1"/>
</dbReference>
<evidence type="ECO:0000259" key="6">
    <source>
        <dbReference type="PROSITE" id="PS50109"/>
    </source>
</evidence>
<evidence type="ECO:0000313" key="10">
    <source>
        <dbReference type="Proteomes" id="UP000673975"/>
    </source>
</evidence>
<dbReference type="Pfam" id="PF00512">
    <property type="entry name" value="HisKA"/>
    <property type="match status" value="1"/>
</dbReference>
<dbReference type="InterPro" id="IPR050903">
    <property type="entry name" value="Bact_Chemotaxis_MeTrfase"/>
</dbReference>
<comment type="caution">
    <text evidence="9">The sequence shown here is derived from an EMBL/GenBank/DDBJ whole genome shotgun (WGS) entry which is preliminary data.</text>
</comment>
<dbReference type="Pfam" id="PF01339">
    <property type="entry name" value="CheB_methylest"/>
    <property type="match status" value="1"/>
</dbReference>
<feature type="domain" description="Histidine kinase" evidence="6">
    <location>
        <begin position="916"/>
        <end position="1143"/>
    </location>
</feature>
<dbReference type="EMBL" id="JAFIDN010000009">
    <property type="protein sequence ID" value="MBP3193213.1"/>
    <property type="molecule type" value="Genomic_DNA"/>
</dbReference>
<dbReference type="InterPro" id="IPR022642">
    <property type="entry name" value="CheR_C"/>
</dbReference>
<dbReference type="CDD" id="cd16434">
    <property type="entry name" value="CheB-CheR_fusion"/>
    <property type="match status" value="1"/>
</dbReference>
<dbReference type="Pfam" id="PF02518">
    <property type="entry name" value="HATPase_c"/>
    <property type="match status" value="1"/>
</dbReference>
<dbReference type="InterPro" id="IPR013656">
    <property type="entry name" value="PAS_4"/>
</dbReference>
<dbReference type="InterPro" id="IPR000014">
    <property type="entry name" value="PAS"/>
</dbReference>
<evidence type="ECO:0000256" key="4">
    <source>
        <dbReference type="SAM" id="Coils"/>
    </source>
</evidence>
<dbReference type="SMART" id="SM00387">
    <property type="entry name" value="HATPase_c"/>
    <property type="match status" value="1"/>
</dbReference>
<dbReference type="PANTHER" id="PTHR24422:SF27">
    <property type="entry name" value="PROTEIN-GLUTAMATE O-METHYLTRANSFERASE"/>
    <property type="match status" value="1"/>
</dbReference>
<sequence>MKAKKPSNKRLKTATKSDQPFPIVCIGASAGGLEAFKLLIKATSEDSGMAYILVQHLDPSHDSLLPELLEKVTKIPVSEISETTDLAPDHIYVMPSNKIMVTEGGHLKLVPRPPKSKTERNLPIDTIFTSLAEVYHEHAIGVVLSGTATDGTLGLKAIKELGGITFAQDSLSAKFENMPNNAVEAGVVDFILSPEKIPEKLLEVTSFINAPAEGKKDPHLEDEDIYRKIISVLRIRKGTDFTYYKQTTIRRRILRRMLITQKTKPAEYLATLREDKDEQDALYQDFLIPVTFFFRDPEAFDNLYKKVVPQIVNNKVAGEPIRVWVAGCSTGEEAYSIAICLQEYLDKNSLKGSEYKVQIFASDISEPAIKQARTGMYSKLETSGVSEKRLSEFFTKTDGHFQVNRRIRDMCVFACHDFLKDPPFGKMDLISCRNVLIYMELYLQKKALVTFHYALNSNGFLFLGKSEATGGAPELFELIINKDKIYTRKDAPGKFMHVVSPGSERNLNQSENKESSEKMHSDFQKTADDIMLNRYMPAGVVVDEAMDIVQFRGSTSSYLEQTSGKPSHNLMVMAKHGLAFELRNVLHKVKKEKGTVKKENIPVKKGGELHNVTIEGIPLPNTIEPYYLVLFHENVSSEKQQPAGTGTKKGAKTKTDTEDLRVKQLERELVETREDMRSITEDQEAVNEELQSANEELLSGSEELQSLNEELETSKEELESTNEELVVVNNEMTSLNKQLEAEKNYSEAIVSNIREPLLVLDKHLRVRTANNAFYKLFKMSEEETEGVIVYELADKHFDIPKLRTLLEKSIPEKSKINNFEITHTFPNTGKLILLVNARVVTRESKTEELILLSIEDITKQETERRKRHDIQKQHTKDLEQKIKQRTAELSDVNKRLVLQNEELLKMNKELEAFAYVSSHDLQEPLRKIQIFVDRILDKEHKNLSTKGISYFNFIQDAAHRMQKLIEDLLTFSRLAKAEKKFKPTDLNTVVDKAKADFRDILEEKNATIETDELCEVNVVEFQFQQLINNLVSNALKFARPGTPPVIKITSNISLGSTLKQKNLVPDKKYCHITFSDNGIGFEKKFGEIIFEVFKKLHSKDEFPGTGIGLATVKKVVDNHNGIITATSKLDKGTTFEIYIPVESNILK</sequence>
<dbReference type="GO" id="GO:0006935">
    <property type="term" value="P:chemotaxis"/>
    <property type="evidence" value="ECO:0007669"/>
    <property type="project" value="UniProtKB-UniRule"/>
</dbReference>
<dbReference type="InterPro" id="IPR000673">
    <property type="entry name" value="Sig_transdc_resp-reg_Me-estase"/>
</dbReference>
<feature type="compositionally biased region" description="Basic and acidic residues" evidence="5">
    <location>
        <begin position="511"/>
        <end position="522"/>
    </location>
</feature>
<dbReference type="SUPFAM" id="SSF55785">
    <property type="entry name" value="PYP-like sensor domain (PAS domain)"/>
    <property type="match status" value="1"/>
</dbReference>
<name>A0A8J7S763_9BACT</name>
<dbReference type="GO" id="GO:0000156">
    <property type="term" value="F:phosphorelay response regulator activity"/>
    <property type="evidence" value="ECO:0007669"/>
    <property type="project" value="InterPro"/>
</dbReference>
<dbReference type="GO" id="GO:0000155">
    <property type="term" value="F:phosphorelay sensor kinase activity"/>
    <property type="evidence" value="ECO:0007669"/>
    <property type="project" value="InterPro"/>
</dbReference>
<dbReference type="SUPFAM" id="SSF47757">
    <property type="entry name" value="Chemotaxis receptor methyltransferase CheR, N-terminal domain"/>
    <property type="match status" value="1"/>
</dbReference>
<dbReference type="Gene3D" id="3.30.565.10">
    <property type="entry name" value="Histidine kinase-like ATPase, C-terminal domain"/>
    <property type="match status" value="1"/>
</dbReference>
<dbReference type="Proteomes" id="UP000673975">
    <property type="component" value="Unassembled WGS sequence"/>
</dbReference>
<dbReference type="InterPro" id="IPR035965">
    <property type="entry name" value="PAS-like_dom_sf"/>
</dbReference>
<feature type="coiled-coil region" evidence="4">
    <location>
        <begin position="875"/>
        <end position="909"/>
    </location>
</feature>
<dbReference type="GO" id="GO:0008757">
    <property type="term" value="F:S-adenosylmethionine-dependent methyltransferase activity"/>
    <property type="evidence" value="ECO:0007669"/>
    <property type="project" value="InterPro"/>
</dbReference>
<feature type="active site" evidence="3">
    <location>
        <position position="56"/>
    </location>
</feature>
<dbReference type="SMART" id="SM00138">
    <property type="entry name" value="MeTrc"/>
    <property type="match status" value="1"/>
</dbReference>
<reference evidence="9" key="1">
    <citation type="submission" date="2021-02" db="EMBL/GenBank/DDBJ databases">
        <title>Natronogracilivirga saccharolytica gen. nov. sp. nov. a new anaerobic, haloalkiliphilic carbohydrate-fermenting bacterium from soda lake and proposing of Cyclonatronumiaceae fam. nov. in the phylum Balneolaeota.</title>
        <authorList>
            <person name="Zhilina T.N."/>
            <person name="Sorokin D.Y."/>
            <person name="Zavarzina D.G."/>
            <person name="Toshchakov S.V."/>
            <person name="Kublanov I.V."/>
        </authorList>
    </citation>
    <scope>NUCLEOTIDE SEQUENCE</scope>
    <source>
        <strain evidence="9">Z-1702</strain>
    </source>
</reference>
<dbReference type="Pfam" id="PF01739">
    <property type="entry name" value="CheR"/>
    <property type="match status" value="1"/>
</dbReference>
<dbReference type="Gene3D" id="3.30.450.20">
    <property type="entry name" value="PAS domain"/>
    <property type="match status" value="1"/>
</dbReference>
<evidence type="ECO:0000313" key="9">
    <source>
        <dbReference type="EMBL" id="MBP3193213.1"/>
    </source>
</evidence>
<evidence type="ECO:0000256" key="1">
    <source>
        <dbReference type="ARBA" id="ARBA00000085"/>
    </source>
</evidence>
<dbReference type="InterPro" id="IPR036890">
    <property type="entry name" value="HATPase_C_sf"/>
</dbReference>
<dbReference type="InterPro" id="IPR003661">
    <property type="entry name" value="HisK_dim/P_dom"/>
</dbReference>
<proteinExistence type="predicted"/>
<dbReference type="Gene3D" id="3.40.50.150">
    <property type="entry name" value="Vaccinia Virus protein VP39"/>
    <property type="match status" value="1"/>
</dbReference>
<dbReference type="Gene3D" id="3.40.50.180">
    <property type="entry name" value="Methylesterase CheB, C-terminal domain"/>
    <property type="match status" value="1"/>
</dbReference>
<feature type="region of interest" description="Disordered" evidence="5">
    <location>
        <begin position="497"/>
        <end position="522"/>
    </location>
</feature>
<organism evidence="9 10">
    <name type="scientific">Natronogracilivirga saccharolytica</name>
    <dbReference type="NCBI Taxonomy" id="2812953"/>
    <lineage>
        <taxon>Bacteria</taxon>
        <taxon>Pseudomonadati</taxon>
        <taxon>Balneolota</taxon>
        <taxon>Balneolia</taxon>
        <taxon>Balneolales</taxon>
        <taxon>Cyclonatronaceae</taxon>
        <taxon>Natronogracilivirga</taxon>
    </lineage>
</organism>
<keyword evidence="3" id="KW-0378">Hydrolase</keyword>
<dbReference type="SUPFAM" id="SSF52738">
    <property type="entry name" value="Methylesterase CheB, C-terminal domain"/>
    <property type="match status" value="1"/>
</dbReference>
<feature type="region of interest" description="Disordered" evidence="5">
    <location>
        <begin position="637"/>
        <end position="657"/>
    </location>
</feature>
<accession>A0A8J7S763</accession>
<evidence type="ECO:0000259" key="8">
    <source>
        <dbReference type="PROSITE" id="PS50123"/>
    </source>
</evidence>
<dbReference type="Pfam" id="PF08448">
    <property type="entry name" value="PAS_4"/>
    <property type="match status" value="1"/>
</dbReference>
<keyword evidence="10" id="KW-1185">Reference proteome</keyword>
<comment type="catalytic activity">
    <reaction evidence="1">
        <text>ATP + protein L-histidine = ADP + protein N-phospho-L-histidine.</text>
        <dbReference type="EC" id="2.7.13.3"/>
    </reaction>
</comment>
<dbReference type="PROSITE" id="PS50122">
    <property type="entry name" value="CHEB"/>
    <property type="match status" value="1"/>
</dbReference>
<dbReference type="CDD" id="cd00130">
    <property type="entry name" value="PAS"/>
    <property type="match status" value="1"/>
</dbReference>
<feature type="domain" description="CheR-type methyltransferase" evidence="8">
    <location>
        <begin position="226"/>
        <end position="477"/>
    </location>
</feature>
<feature type="domain" description="CheB-type methylesterase" evidence="7">
    <location>
        <begin position="20"/>
        <end position="203"/>
    </location>
</feature>
<dbReference type="GO" id="GO:0005737">
    <property type="term" value="C:cytoplasm"/>
    <property type="evidence" value="ECO:0007669"/>
    <property type="project" value="InterPro"/>
</dbReference>
<dbReference type="RefSeq" id="WP_210512646.1">
    <property type="nucleotide sequence ID" value="NZ_JAFIDN010000009.1"/>
</dbReference>
<keyword evidence="4" id="KW-0175">Coiled coil</keyword>
<gene>
    <name evidence="9" type="ORF">NATSA_11100</name>
</gene>
<dbReference type="InterPro" id="IPR003594">
    <property type="entry name" value="HATPase_dom"/>
</dbReference>
<dbReference type="InterPro" id="IPR035909">
    <property type="entry name" value="CheB_C"/>
</dbReference>
<dbReference type="SUPFAM" id="SSF47384">
    <property type="entry name" value="Homodimeric domain of signal transducing histidine kinase"/>
    <property type="match status" value="1"/>
</dbReference>
<dbReference type="SMART" id="SM00388">
    <property type="entry name" value="HisKA"/>
    <property type="match status" value="1"/>
</dbReference>
<dbReference type="PROSITE" id="PS50109">
    <property type="entry name" value="HIS_KIN"/>
    <property type="match status" value="1"/>
</dbReference>
<dbReference type="AlphaFoldDB" id="A0A8J7S763"/>